<evidence type="ECO:0000313" key="1">
    <source>
        <dbReference type="EMBL" id="GEO20031.1"/>
    </source>
</evidence>
<accession>A0A512C740</accession>
<keyword evidence="2" id="KW-1185">Reference proteome</keyword>
<name>A0A512C740_9BACT</name>
<dbReference type="RefSeq" id="WP_020894172.1">
    <property type="nucleotide sequence ID" value="NZ_BJYV01000001.1"/>
</dbReference>
<gene>
    <name evidence="1" type="ORF">CQA01_05650</name>
</gene>
<reference evidence="1 2" key="1">
    <citation type="submission" date="2019-07" db="EMBL/GenBank/DDBJ databases">
        <title>Whole genome shotgun sequence of Cyclobacterium qasimii NBRC 106168.</title>
        <authorList>
            <person name="Hosoyama A."/>
            <person name="Uohara A."/>
            <person name="Ohji S."/>
            <person name="Ichikawa N."/>
        </authorList>
    </citation>
    <scope>NUCLEOTIDE SEQUENCE [LARGE SCALE GENOMIC DNA]</scope>
    <source>
        <strain evidence="1 2">NBRC 106168</strain>
    </source>
</reference>
<dbReference type="AlphaFoldDB" id="A0A512C740"/>
<protein>
    <submittedName>
        <fullName evidence="1">Uncharacterized protein</fullName>
    </submittedName>
</protein>
<sequence>MKDKTIFHKLSELHKKESRYWVLECAVFMEEQASDTLGAILGIDWKKSESLGYGSASLGFGNKIRLITDLKEVSKEDKKKFQSFMTIRNKFAHIAEIDSFSNYFKLIKSSQDQKNKLKKWYPNIKYESDDIEGVFKLAYWSLTLDLFQVFIEINQKHFINVGIEKGQKETLETFFKIVKDQLKDTEEGCQILEKIFGKILNKTKSKN</sequence>
<evidence type="ECO:0000313" key="2">
    <source>
        <dbReference type="Proteomes" id="UP000321301"/>
    </source>
</evidence>
<dbReference type="EMBL" id="BJYV01000001">
    <property type="protein sequence ID" value="GEO20031.1"/>
    <property type="molecule type" value="Genomic_DNA"/>
</dbReference>
<dbReference type="Proteomes" id="UP000321301">
    <property type="component" value="Unassembled WGS sequence"/>
</dbReference>
<dbReference type="Gene3D" id="1.20.120.330">
    <property type="entry name" value="Nucleotidyltransferases domain 2"/>
    <property type="match status" value="1"/>
</dbReference>
<comment type="caution">
    <text evidence="1">The sequence shown here is derived from an EMBL/GenBank/DDBJ whole genome shotgun (WGS) entry which is preliminary data.</text>
</comment>
<organism evidence="1 2">
    <name type="scientific">Cyclobacterium qasimii</name>
    <dbReference type="NCBI Taxonomy" id="1350429"/>
    <lineage>
        <taxon>Bacteria</taxon>
        <taxon>Pseudomonadati</taxon>
        <taxon>Bacteroidota</taxon>
        <taxon>Cytophagia</taxon>
        <taxon>Cytophagales</taxon>
        <taxon>Cyclobacteriaceae</taxon>
        <taxon>Cyclobacterium</taxon>
    </lineage>
</organism>
<proteinExistence type="predicted"/>